<dbReference type="EMBL" id="FNBJ01000002">
    <property type="protein sequence ID" value="SDE80985.1"/>
    <property type="molecule type" value="Genomic_DNA"/>
</dbReference>
<evidence type="ECO:0000313" key="6">
    <source>
        <dbReference type="EMBL" id="TDS30126.1"/>
    </source>
</evidence>
<dbReference type="Proteomes" id="UP000199519">
    <property type="component" value="Unassembled WGS sequence"/>
</dbReference>
<name>A0A1G6QRZ6_9FIRM</name>
<dbReference type="AlphaFoldDB" id="A0A1G6QRZ6"/>
<accession>A0A1G6QRZ6</accession>
<evidence type="ECO:0000313" key="7">
    <source>
        <dbReference type="EMBL" id="TDX47971.1"/>
    </source>
</evidence>
<dbReference type="Proteomes" id="UP000295758">
    <property type="component" value="Unassembled WGS sequence"/>
</dbReference>
<dbReference type="EMBL" id="SOAA01000015">
    <property type="protein sequence ID" value="TDS30126.1"/>
    <property type="molecule type" value="Genomic_DNA"/>
</dbReference>
<reference evidence="7 12" key="4">
    <citation type="submission" date="2019-03" db="EMBL/GenBank/DDBJ databases">
        <title>Subsurface microbial communities from deep shales in Ohio and West Virginia, USA.</title>
        <authorList>
            <person name="Wrighton K."/>
        </authorList>
    </citation>
    <scope>NUCLEOTIDE SEQUENCE [LARGE SCALE GENOMIC DNA]</scope>
    <source>
        <strain evidence="7 12">DSMZ 11287</strain>
        <strain evidence="1 11">MSL28</strain>
    </source>
</reference>
<evidence type="ECO:0000313" key="4">
    <source>
        <dbReference type="EMBL" id="SDJ22684.1"/>
    </source>
</evidence>
<evidence type="ECO:0000313" key="12">
    <source>
        <dbReference type="Proteomes" id="UP000295472"/>
    </source>
</evidence>
<dbReference type="Proteomes" id="UP000295472">
    <property type="component" value="Unassembled WGS sequence"/>
</dbReference>
<evidence type="ECO:0000313" key="8">
    <source>
        <dbReference type="Proteomes" id="UP000198612"/>
    </source>
</evidence>
<evidence type="ECO:0000313" key="2">
    <source>
        <dbReference type="EMBL" id="SDC95061.1"/>
    </source>
</evidence>
<dbReference type="Proteomes" id="UP000198612">
    <property type="component" value="Unassembled WGS sequence"/>
</dbReference>
<evidence type="ECO:0000313" key="11">
    <source>
        <dbReference type="Proteomes" id="UP000247389"/>
    </source>
</evidence>
<dbReference type="EMBL" id="FMYT01000019">
    <property type="protein sequence ID" value="SDC95061.1"/>
    <property type="molecule type" value="Genomic_DNA"/>
</dbReference>
<organism evidence="2 14">
    <name type="scientific">Halanaerobium congolense</name>
    <dbReference type="NCBI Taxonomy" id="54121"/>
    <lineage>
        <taxon>Bacteria</taxon>
        <taxon>Bacillati</taxon>
        <taxon>Bacillota</taxon>
        <taxon>Clostridia</taxon>
        <taxon>Halanaerobiales</taxon>
        <taxon>Halanaerobiaceae</taxon>
        <taxon>Halanaerobium</taxon>
    </lineage>
</organism>
<dbReference type="GeneID" id="57014115"/>
<dbReference type="EMBL" id="FNEH01000036">
    <property type="protein sequence ID" value="SDJ22684.1"/>
    <property type="molecule type" value="Genomic_DNA"/>
</dbReference>
<dbReference type="RefSeq" id="WP_159429252.1">
    <property type="nucleotide sequence ID" value="NZ_FMYT01000019.1"/>
</dbReference>
<dbReference type="OrthoDB" id="9900238at2"/>
<dbReference type="Proteomes" id="UP000198945">
    <property type="component" value="Unassembled WGS sequence"/>
</dbReference>
<evidence type="ECO:0000313" key="5">
    <source>
        <dbReference type="EMBL" id="SES65269.1"/>
    </source>
</evidence>
<dbReference type="EMBL" id="QICM01000018">
    <property type="protein sequence ID" value="PXV64356.1"/>
    <property type="molecule type" value="Genomic_DNA"/>
</dbReference>
<protein>
    <submittedName>
        <fullName evidence="2">Uncharacterized protein</fullName>
    </submittedName>
</protein>
<proteinExistence type="predicted"/>
<evidence type="ECO:0000313" key="1">
    <source>
        <dbReference type="EMBL" id="PXV64356.1"/>
    </source>
</evidence>
<evidence type="ECO:0000313" key="13">
    <source>
        <dbReference type="Proteomes" id="UP000295758"/>
    </source>
</evidence>
<dbReference type="Proteomes" id="UP000324896">
    <property type="component" value="Unassembled WGS sequence"/>
</dbReference>
<evidence type="ECO:0000313" key="9">
    <source>
        <dbReference type="Proteomes" id="UP000198945"/>
    </source>
</evidence>
<evidence type="ECO:0000313" key="10">
    <source>
        <dbReference type="Proteomes" id="UP000199519"/>
    </source>
</evidence>
<sequence length="51" mass="5959">MANINIDLLIEKLREIEGNYRMDNNKLNYNNGFADGVQKSIEEIEKMLDNN</sequence>
<dbReference type="EMBL" id="SOEF01000002">
    <property type="protein sequence ID" value="TDX47971.1"/>
    <property type="molecule type" value="Genomic_DNA"/>
</dbReference>
<evidence type="ECO:0000313" key="14">
    <source>
        <dbReference type="Proteomes" id="UP000324896"/>
    </source>
</evidence>
<dbReference type="Proteomes" id="UP000247389">
    <property type="component" value="Unassembled WGS sequence"/>
</dbReference>
<gene>
    <name evidence="6" type="ORF">BY453_1157</name>
    <name evidence="7" type="ORF">C7954_102137</name>
    <name evidence="1" type="ORF">C8C78_11855</name>
    <name evidence="2" type="ORF">SAMN04488597_11955</name>
    <name evidence="3" type="ORF">SAMN04488598_10279</name>
    <name evidence="5" type="ORF">SAMN04515652_102103</name>
    <name evidence="4" type="ORF">SAMN04515654_1364</name>
</gene>
<reference evidence="6 13" key="3">
    <citation type="submission" date="2019-03" db="EMBL/GenBank/DDBJ databases">
        <title>Deep subsurface shale carbon reservoir microbial communities from Ohio and West Virginia, USA.</title>
        <authorList>
            <person name="Wrighton K."/>
        </authorList>
    </citation>
    <scope>NUCLEOTIDE SEQUENCE [LARGE SCALE GENOMIC DNA]</scope>
    <source>
        <strain evidence="6 13">UTICA-S4D12</strain>
    </source>
</reference>
<reference evidence="4 9" key="2">
    <citation type="submission" date="2016-10" db="EMBL/GenBank/DDBJ databases">
        <authorList>
            <person name="de Groot N.N."/>
        </authorList>
    </citation>
    <scope>NUCLEOTIDE SEQUENCE [LARGE SCALE GENOMIC DNA]</scope>
    <source>
        <strain evidence="4 9">WG7</strain>
    </source>
</reference>
<dbReference type="EMBL" id="FOHG01000002">
    <property type="protein sequence ID" value="SES65269.1"/>
    <property type="molecule type" value="Genomic_DNA"/>
</dbReference>
<evidence type="ECO:0000313" key="3">
    <source>
        <dbReference type="EMBL" id="SDE80985.1"/>
    </source>
</evidence>
<reference evidence="8 10" key="1">
    <citation type="submission" date="2016-10" db="EMBL/GenBank/DDBJ databases">
        <authorList>
            <person name="Varghese N."/>
            <person name="Submissions S."/>
        </authorList>
    </citation>
    <scope>NUCLEOTIDE SEQUENCE [LARGE SCALE GENOMIC DNA]</scope>
    <source>
        <strain evidence="2 14">WG10</strain>
        <strain evidence="3 10">WG2</strain>
        <strain evidence="5 8">WG5</strain>
    </source>
</reference>
<keyword evidence="10" id="KW-1185">Reference proteome</keyword>